<dbReference type="FunFam" id="1.25.40.10:FF:000253">
    <property type="entry name" value="Pentatricopeptide repeat-containing protein"/>
    <property type="match status" value="1"/>
</dbReference>
<dbReference type="Gene3D" id="1.25.40.10">
    <property type="entry name" value="Tetratricopeptide repeat domain"/>
    <property type="match status" value="2"/>
</dbReference>
<evidence type="ECO:0000256" key="3">
    <source>
        <dbReference type="PROSITE-ProRule" id="PRU00708"/>
    </source>
</evidence>
<dbReference type="InterPro" id="IPR002885">
    <property type="entry name" value="PPR_rpt"/>
</dbReference>
<evidence type="ECO:0000256" key="1">
    <source>
        <dbReference type="ARBA" id="ARBA00007626"/>
    </source>
</evidence>
<reference evidence="4 5" key="1">
    <citation type="journal article" date="2021" name="Nat. Commun.">
        <title>Incipient diploidization of the medicinal plant Perilla within 10,000 years.</title>
        <authorList>
            <person name="Zhang Y."/>
            <person name="Shen Q."/>
            <person name="Leng L."/>
            <person name="Zhang D."/>
            <person name="Chen S."/>
            <person name="Shi Y."/>
            <person name="Ning Z."/>
            <person name="Chen S."/>
        </authorList>
    </citation>
    <scope>NUCLEOTIDE SEQUENCE [LARGE SCALE GENOMIC DNA]</scope>
    <source>
        <strain evidence="5">cv. PC099</strain>
    </source>
</reference>
<gene>
    <name evidence="4" type="ORF">C2S53_001484</name>
</gene>
<dbReference type="SUPFAM" id="SSF48452">
    <property type="entry name" value="TPR-like"/>
    <property type="match status" value="1"/>
</dbReference>
<dbReference type="GO" id="GO:0003729">
    <property type="term" value="F:mRNA binding"/>
    <property type="evidence" value="ECO:0007669"/>
    <property type="project" value="UniProtKB-ARBA"/>
</dbReference>
<comment type="caution">
    <text evidence="4">The sequence shown here is derived from an EMBL/GenBank/DDBJ whole genome shotgun (WGS) entry which is preliminary data.</text>
</comment>
<dbReference type="AlphaFoldDB" id="A0AAD4P4T4"/>
<dbReference type="GO" id="GO:0005739">
    <property type="term" value="C:mitochondrion"/>
    <property type="evidence" value="ECO:0007669"/>
    <property type="project" value="TreeGrafter"/>
</dbReference>
<feature type="repeat" description="PPR" evidence="3">
    <location>
        <begin position="153"/>
        <end position="187"/>
    </location>
</feature>
<keyword evidence="5" id="KW-1185">Reference proteome</keyword>
<feature type="repeat" description="PPR" evidence="3">
    <location>
        <begin position="362"/>
        <end position="396"/>
    </location>
</feature>
<name>A0AAD4P4T4_PERFH</name>
<dbReference type="Pfam" id="PF01535">
    <property type="entry name" value="PPR"/>
    <property type="match status" value="3"/>
</dbReference>
<dbReference type="InterPro" id="IPR011990">
    <property type="entry name" value="TPR-like_helical_dom_sf"/>
</dbReference>
<dbReference type="PANTHER" id="PTHR45717:SF45">
    <property type="entry name" value="OS12G0527900 PROTEIN"/>
    <property type="match status" value="1"/>
</dbReference>
<protein>
    <submittedName>
        <fullName evidence="4">Pentatricopeptide repeat superfamily protein</fullName>
    </submittedName>
</protein>
<dbReference type="NCBIfam" id="TIGR00756">
    <property type="entry name" value="PPR"/>
    <property type="match status" value="4"/>
</dbReference>
<dbReference type="PANTHER" id="PTHR45717">
    <property type="entry name" value="OS12G0527900 PROTEIN"/>
    <property type="match status" value="1"/>
</dbReference>
<dbReference type="EMBL" id="SDAM02000167">
    <property type="protein sequence ID" value="KAH6826047.1"/>
    <property type="molecule type" value="Genomic_DNA"/>
</dbReference>
<evidence type="ECO:0000313" key="5">
    <source>
        <dbReference type="Proteomes" id="UP001190926"/>
    </source>
</evidence>
<feature type="repeat" description="PPR" evidence="3">
    <location>
        <begin position="222"/>
        <end position="256"/>
    </location>
</feature>
<organism evidence="4 5">
    <name type="scientific">Perilla frutescens var. hirtella</name>
    <name type="common">Perilla citriodora</name>
    <name type="synonym">Perilla setoyensis</name>
    <dbReference type="NCBI Taxonomy" id="608512"/>
    <lineage>
        <taxon>Eukaryota</taxon>
        <taxon>Viridiplantae</taxon>
        <taxon>Streptophyta</taxon>
        <taxon>Embryophyta</taxon>
        <taxon>Tracheophyta</taxon>
        <taxon>Spermatophyta</taxon>
        <taxon>Magnoliopsida</taxon>
        <taxon>eudicotyledons</taxon>
        <taxon>Gunneridae</taxon>
        <taxon>Pentapetalae</taxon>
        <taxon>asterids</taxon>
        <taxon>lamiids</taxon>
        <taxon>Lamiales</taxon>
        <taxon>Lamiaceae</taxon>
        <taxon>Nepetoideae</taxon>
        <taxon>Elsholtzieae</taxon>
        <taxon>Perilla</taxon>
    </lineage>
</organism>
<dbReference type="Pfam" id="PF13041">
    <property type="entry name" value="PPR_2"/>
    <property type="match status" value="1"/>
</dbReference>
<proteinExistence type="inferred from homology"/>
<evidence type="ECO:0000256" key="2">
    <source>
        <dbReference type="ARBA" id="ARBA00022737"/>
    </source>
</evidence>
<accession>A0AAD4P4T4</accession>
<dbReference type="PROSITE" id="PS51375">
    <property type="entry name" value="PPR"/>
    <property type="match status" value="3"/>
</dbReference>
<dbReference type="FunFam" id="1.25.40.10:FF:000651">
    <property type="entry name" value="Pentatricopeptide repeat-containing protein mitochondrial"/>
    <property type="match status" value="1"/>
</dbReference>
<comment type="similarity">
    <text evidence="1">Belongs to the PPR family. P subfamily.</text>
</comment>
<dbReference type="Proteomes" id="UP001190926">
    <property type="component" value="Unassembled WGS sequence"/>
</dbReference>
<keyword evidence="2" id="KW-0677">Repeat</keyword>
<evidence type="ECO:0000313" key="4">
    <source>
        <dbReference type="EMBL" id="KAH6826047.1"/>
    </source>
</evidence>
<sequence length="523" mass="60094">MLRRIIRASAAAAHQFSTKAAVVAAPAQAHDTLSRERINASESCTNAAGRGRDTLGRRMFALVYSKRSAVVAIRKWKEEGRVVQKYELNRIVRELRRLKRYKHALEICEWMSSQEDMKLVSGDYAIQLDFIAKIRGLNSAEKFFQDLPEKMIDPITCSALLHTYVRHKELEKAEALMKKMSESDFLNSSVPYNHMLSLYISTEQLEKIPKIIKEVKKNTSPDIVTYNLWLAACASQNAVETAEKVFRELSAAKIEPDWVTHSTMASMYIKNSSREKAESALKDMEKKVSQKVRVAYASLISLHTALGNKKDIRGIWKKMNSTFRKLNDVEYTCMITSLLKLKQLKEAEKLYNEWESVSPTKDSRVPNLLLAAYINDKQMETAEAFYNRMVENKIVPGYTTWELLTWGYLKQRQVDKVLDCFKKAIHSVRKWDLDEKMVREIFALVEEFGDVGVAEQLLATLRRAGYVNTEMYNSLIRTYAEADKMPLIIAERMKKDNVEMDEETERLIQLTSKMCVAEISSDA</sequence>